<gene>
    <name evidence="3" type="ORF">B1526_0124</name>
</gene>
<dbReference type="PANTHER" id="PTHR34351">
    <property type="entry name" value="SLR1927 PROTEIN-RELATED"/>
    <property type="match status" value="1"/>
</dbReference>
<proteinExistence type="predicted"/>
<dbReference type="Proteomes" id="UP000218399">
    <property type="component" value="Unassembled WGS sequence"/>
</dbReference>
<dbReference type="Pfam" id="PF01882">
    <property type="entry name" value="DUF58"/>
    <property type="match status" value="1"/>
</dbReference>
<dbReference type="EMBL" id="MVOH01000002">
    <property type="protein sequence ID" value="PAU68931.1"/>
    <property type="molecule type" value="Genomic_DNA"/>
</dbReference>
<accession>A0A2A2EIU9</accession>
<feature type="domain" description="DUF58" evidence="2">
    <location>
        <begin position="222"/>
        <end position="294"/>
    </location>
</feature>
<sequence>MTDSVVRSRQRKRAFIRRWNRFTRRVRHAVTAYISPLGWTAIALAAVGLTLYLTLGYVEALALCLAVVTMLLAALALSIGNTLFHAVISVSDNRVNVNDVVEVQVDVSNPGTTPTASARADLPLGDEHERFGIPMLAPRQSKHTTVTFTAIARSVLTVGPLTIRKGDPFGLMRHEHELADRFNVYIHPSIVLLDALHAGIPRDLEGNPSGDIVDDDLDFYGLREYEPGDDVRHVHWLSSARTRTLMLRQYEATRRTDTSVTLDVNPDDYMSKDEFELAVSVHASIGVQALREGRPLYTHVSRTNLNPRNPTELLDACSAIKPDFRDNRNLTQEALATTPDASFYCFTVGHAKPLDDIRRMMMALPPSATCLVLQTTPTEPRTLRRFPGFTLATVNTLDDLPQIMGALR</sequence>
<feature type="transmembrane region" description="Helical" evidence="1">
    <location>
        <begin position="60"/>
        <end position="84"/>
    </location>
</feature>
<dbReference type="InterPro" id="IPR002881">
    <property type="entry name" value="DUF58"/>
</dbReference>
<keyword evidence="1" id="KW-0812">Transmembrane</keyword>
<dbReference type="RefSeq" id="WP_095614206.1">
    <property type="nucleotide sequence ID" value="NZ_MVOH01000002.1"/>
</dbReference>
<organism evidence="3 4">
    <name type="scientific">Bifidobacterium criceti</name>
    <dbReference type="NCBI Taxonomy" id="1960969"/>
    <lineage>
        <taxon>Bacteria</taxon>
        <taxon>Bacillati</taxon>
        <taxon>Actinomycetota</taxon>
        <taxon>Actinomycetes</taxon>
        <taxon>Bifidobacteriales</taxon>
        <taxon>Bifidobacteriaceae</taxon>
        <taxon>Bifidobacterium</taxon>
    </lineage>
</organism>
<evidence type="ECO:0000313" key="3">
    <source>
        <dbReference type="EMBL" id="PAU68931.1"/>
    </source>
</evidence>
<name>A0A2A2EIU9_9BIFI</name>
<comment type="caution">
    <text evidence="3">The sequence shown here is derived from an EMBL/GenBank/DDBJ whole genome shotgun (WGS) entry which is preliminary data.</text>
</comment>
<evidence type="ECO:0000313" key="4">
    <source>
        <dbReference type="Proteomes" id="UP000218399"/>
    </source>
</evidence>
<keyword evidence="1" id="KW-0472">Membrane</keyword>
<reference evidence="3 4" key="1">
    <citation type="journal article" date="2017" name="ISME J.">
        <title>Unveiling bifidobacterial biogeography across the mammalian branch of the tree of life.</title>
        <authorList>
            <person name="Milani C."/>
            <person name="Mangifesta M."/>
            <person name="Mancabelli L."/>
            <person name="Lugli G.A."/>
            <person name="James K."/>
            <person name="Duranti S."/>
            <person name="Turroni F."/>
            <person name="Ferrario C."/>
            <person name="Ossiprandi M.C."/>
            <person name="van Sinderen D."/>
            <person name="Ventura M."/>
        </authorList>
    </citation>
    <scope>NUCLEOTIDE SEQUENCE [LARGE SCALE GENOMIC DNA]</scope>
    <source>
        <strain evidence="4">Ham19E</strain>
    </source>
</reference>
<keyword evidence="1" id="KW-1133">Transmembrane helix</keyword>
<dbReference type="OrthoDB" id="9812729at2"/>
<evidence type="ECO:0000256" key="1">
    <source>
        <dbReference type="SAM" id="Phobius"/>
    </source>
</evidence>
<evidence type="ECO:0000259" key="2">
    <source>
        <dbReference type="Pfam" id="PF01882"/>
    </source>
</evidence>
<protein>
    <recommendedName>
        <fullName evidence="2">DUF58 domain-containing protein</fullName>
    </recommendedName>
</protein>
<keyword evidence="4" id="KW-1185">Reference proteome</keyword>
<feature type="transmembrane region" description="Helical" evidence="1">
    <location>
        <begin position="30"/>
        <end position="54"/>
    </location>
</feature>
<dbReference type="AlphaFoldDB" id="A0A2A2EIU9"/>